<dbReference type="KEGG" id="mfn:Ga0123462_2017"/>
<gene>
    <name evidence="1" type="primary">slyX</name>
    <name evidence="3" type="ORF">Ga0123462_2017</name>
</gene>
<dbReference type="PANTHER" id="PTHR36508:SF1">
    <property type="entry name" value="PROTEIN SLYX"/>
    <property type="match status" value="1"/>
</dbReference>
<proteinExistence type="inferred from homology"/>
<dbReference type="Proteomes" id="UP000231637">
    <property type="component" value="Chromosome"/>
</dbReference>
<dbReference type="Pfam" id="PF04102">
    <property type="entry name" value="SlyX"/>
    <property type="match status" value="1"/>
</dbReference>
<dbReference type="PANTHER" id="PTHR36508">
    <property type="entry name" value="PROTEIN SLYX"/>
    <property type="match status" value="1"/>
</dbReference>
<evidence type="ECO:0000256" key="1">
    <source>
        <dbReference type="HAMAP-Rule" id="MF_00715"/>
    </source>
</evidence>
<reference evidence="3 4" key="1">
    <citation type="submission" date="2016-12" db="EMBL/GenBank/DDBJ databases">
        <title>Isolation and genomic insights into novel planktonic Zetaproteobacteria from stratified waters of the Chesapeake Bay.</title>
        <authorList>
            <person name="McAllister S.M."/>
            <person name="Kato S."/>
            <person name="Chan C.S."/>
            <person name="Chiu B.K."/>
            <person name="Field E.K."/>
        </authorList>
    </citation>
    <scope>NUCLEOTIDE SEQUENCE [LARGE SCALE GENOMIC DNA]</scope>
    <source>
        <strain evidence="3 4">CP-8</strain>
    </source>
</reference>
<evidence type="ECO:0000256" key="2">
    <source>
        <dbReference type="SAM" id="MobiDB-lite"/>
    </source>
</evidence>
<dbReference type="EMBL" id="CP018800">
    <property type="protein sequence ID" value="ATX82854.1"/>
    <property type="molecule type" value="Genomic_DNA"/>
</dbReference>
<feature type="region of interest" description="Disordered" evidence="2">
    <location>
        <begin position="48"/>
        <end position="67"/>
    </location>
</feature>
<dbReference type="AlphaFoldDB" id="A0A2K8LD77"/>
<dbReference type="Gene3D" id="1.20.5.300">
    <property type="match status" value="1"/>
</dbReference>
<dbReference type="OrthoDB" id="5297107at2"/>
<dbReference type="InterPro" id="IPR007236">
    <property type="entry name" value="SlyX"/>
</dbReference>
<organism evidence="3 4">
    <name type="scientific">Mariprofundus ferrinatatus</name>
    <dbReference type="NCBI Taxonomy" id="1921087"/>
    <lineage>
        <taxon>Bacteria</taxon>
        <taxon>Pseudomonadati</taxon>
        <taxon>Pseudomonadota</taxon>
        <taxon>Candidatius Mariprofundia</taxon>
        <taxon>Mariprofundales</taxon>
        <taxon>Mariprofundaceae</taxon>
        <taxon>Mariprofundus</taxon>
    </lineage>
</organism>
<keyword evidence="4" id="KW-1185">Reference proteome</keyword>
<name>A0A2K8LD77_9PROT</name>
<accession>A0A2K8LD77</accession>
<protein>
    <recommendedName>
        <fullName evidence="1">Protein SlyX homolog</fullName>
    </recommendedName>
</protein>
<evidence type="ECO:0000313" key="3">
    <source>
        <dbReference type="EMBL" id="ATX82854.1"/>
    </source>
</evidence>
<dbReference type="HAMAP" id="MF_00715">
    <property type="entry name" value="SlyX"/>
    <property type="match status" value="1"/>
</dbReference>
<dbReference type="RefSeq" id="WP_100266154.1">
    <property type="nucleotide sequence ID" value="NZ_CP018800.1"/>
</dbReference>
<evidence type="ECO:0000313" key="4">
    <source>
        <dbReference type="Proteomes" id="UP000231637"/>
    </source>
</evidence>
<comment type="similarity">
    <text evidence="1">Belongs to the SlyX family.</text>
</comment>
<sequence length="67" mass="7768">MEKRIIELETKISYQDHIISELDDVVTSQQKQIEKLEKEMKRVQAHLKALTSSGLAHPDEESPPPHY</sequence>